<evidence type="ECO:0000313" key="8">
    <source>
        <dbReference type="Proteomes" id="UP001214441"/>
    </source>
</evidence>
<keyword evidence="8" id="KW-1185">Reference proteome</keyword>
<dbReference type="InterPro" id="IPR050109">
    <property type="entry name" value="HTH-type_TetR-like_transc_reg"/>
</dbReference>
<feature type="domain" description="HTH tetR-type" evidence="6">
    <location>
        <begin position="25"/>
        <end position="85"/>
    </location>
</feature>
<evidence type="ECO:0000256" key="3">
    <source>
        <dbReference type="ARBA" id="ARBA00023163"/>
    </source>
</evidence>
<dbReference type="RefSeq" id="WP_274039572.1">
    <property type="nucleotide sequence ID" value="NZ_JANCPR020000014.1"/>
</dbReference>
<keyword evidence="3" id="KW-0804">Transcription</keyword>
<feature type="DNA-binding region" description="H-T-H motif" evidence="4">
    <location>
        <begin position="48"/>
        <end position="67"/>
    </location>
</feature>
<dbReference type="Pfam" id="PF00440">
    <property type="entry name" value="TetR_N"/>
    <property type="match status" value="1"/>
</dbReference>
<comment type="caution">
    <text evidence="7">The sequence shown here is derived from an EMBL/GenBank/DDBJ whole genome shotgun (WGS) entry which is preliminary data.</text>
</comment>
<name>A0ABT6ZWN0_9ACTN</name>
<dbReference type="SUPFAM" id="SSF48498">
    <property type="entry name" value="Tetracyclin repressor-like, C-terminal domain"/>
    <property type="match status" value="1"/>
</dbReference>
<sequence length="208" mass="22952">MSTPQAARTAKAAPTKTPDASRRSQRSRQAILDASMELVGEVGYNRLTIEAIASRAGVGKQTIYRWWSSKAAVLLDAFLSVVHDNGYDNGIPDTGDLEADLKAVLRATADEFTDAGFEAPYRALAVAGAADAELAQEFVERLQEPGLEVYIRRLRLAQEAGQIAEDLDLHLAVELLLSPFQQRWLTRSGPLTYEFTDRLVEMALRAFR</sequence>
<evidence type="ECO:0000256" key="1">
    <source>
        <dbReference type="ARBA" id="ARBA00023015"/>
    </source>
</evidence>
<feature type="compositionally biased region" description="Low complexity" evidence="5">
    <location>
        <begin position="1"/>
        <end position="18"/>
    </location>
</feature>
<keyword evidence="2 4" id="KW-0238">DNA-binding</keyword>
<proteinExistence type="predicted"/>
<organism evidence="7 8">
    <name type="scientific">Streptomyces iconiensis</name>
    <dbReference type="NCBI Taxonomy" id="1384038"/>
    <lineage>
        <taxon>Bacteria</taxon>
        <taxon>Bacillati</taxon>
        <taxon>Actinomycetota</taxon>
        <taxon>Actinomycetes</taxon>
        <taxon>Kitasatosporales</taxon>
        <taxon>Streptomycetaceae</taxon>
        <taxon>Streptomyces</taxon>
    </lineage>
</organism>
<dbReference type="Pfam" id="PF16859">
    <property type="entry name" value="TetR_C_11"/>
    <property type="match status" value="1"/>
</dbReference>
<keyword evidence="1" id="KW-0805">Transcription regulation</keyword>
<dbReference type="Gene3D" id="1.10.357.10">
    <property type="entry name" value="Tetracycline Repressor, domain 2"/>
    <property type="match status" value="1"/>
</dbReference>
<accession>A0ABT6ZWN0</accession>
<feature type="region of interest" description="Disordered" evidence="5">
    <location>
        <begin position="1"/>
        <end position="27"/>
    </location>
</feature>
<reference evidence="7 8" key="1">
    <citation type="submission" date="2023-05" db="EMBL/GenBank/DDBJ databases">
        <title>Streptantibioticus silvisoli sp. nov., acidotolerant actinomycetes 1 from pine litter.</title>
        <authorList>
            <person name="Swiecimska M."/>
            <person name="Golinska P."/>
            <person name="Sangal V."/>
            <person name="Wachnowicz B."/>
            <person name="Goodfellow M."/>
        </authorList>
    </citation>
    <scope>NUCLEOTIDE SEQUENCE [LARGE SCALE GENOMIC DNA]</scope>
    <source>
        <strain evidence="7 8">DSM 42109</strain>
    </source>
</reference>
<dbReference type="InterPro" id="IPR009057">
    <property type="entry name" value="Homeodomain-like_sf"/>
</dbReference>
<dbReference type="PANTHER" id="PTHR30055:SF148">
    <property type="entry name" value="TETR-FAMILY TRANSCRIPTIONAL REGULATOR"/>
    <property type="match status" value="1"/>
</dbReference>
<dbReference type="PANTHER" id="PTHR30055">
    <property type="entry name" value="HTH-TYPE TRANSCRIPTIONAL REGULATOR RUTR"/>
    <property type="match status" value="1"/>
</dbReference>
<dbReference type="PROSITE" id="PS50977">
    <property type="entry name" value="HTH_TETR_2"/>
    <property type="match status" value="1"/>
</dbReference>
<dbReference type="SUPFAM" id="SSF46689">
    <property type="entry name" value="Homeodomain-like"/>
    <property type="match status" value="1"/>
</dbReference>
<protein>
    <submittedName>
        <fullName evidence="7">TetR/AcrR family transcriptional regulator</fullName>
    </submittedName>
</protein>
<dbReference type="Gene3D" id="1.10.10.60">
    <property type="entry name" value="Homeodomain-like"/>
    <property type="match status" value="1"/>
</dbReference>
<dbReference type="InterPro" id="IPR011075">
    <property type="entry name" value="TetR_C"/>
</dbReference>
<dbReference type="InterPro" id="IPR036271">
    <property type="entry name" value="Tet_transcr_reg_TetR-rel_C_sf"/>
</dbReference>
<gene>
    <name evidence="7" type="ORF">NMN56_016210</name>
</gene>
<dbReference type="PRINTS" id="PR00455">
    <property type="entry name" value="HTHTETR"/>
</dbReference>
<dbReference type="InterPro" id="IPR001647">
    <property type="entry name" value="HTH_TetR"/>
</dbReference>
<evidence type="ECO:0000256" key="5">
    <source>
        <dbReference type="SAM" id="MobiDB-lite"/>
    </source>
</evidence>
<dbReference type="Proteomes" id="UP001214441">
    <property type="component" value="Unassembled WGS sequence"/>
</dbReference>
<evidence type="ECO:0000256" key="2">
    <source>
        <dbReference type="ARBA" id="ARBA00023125"/>
    </source>
</evidence>
<evidence type="ECO:0000256" key="4">
    <source>
        <dbReference type="PROSITE-ProRule" id="PRU00335"/>
    </source>
</evidence>
<evidence type="ECO:0000313" key="7">
    <source>
        <dbReference type="EMBL" id="MDJ1133478.1"/>
    </source>
</evidence>
<dbReference type="EMBL" id="JANCPR020000014">
    <property type="protein sequence ID" value="MDJ1133478.1"/>
    <property type="molecule type" value="Genomic_DNA"/>
</dbReference>
<evidence type="ECO:0000259" key="6">
    <source>
        <dbReference type="PROSITE" id="PS50977"/>
    </source>
</evidence>